<keyword evidence="1" id="KW-0812">Transmembrane</keyword>
<organism evidence="2 3">
    <name type="scientific">Streptomyces dioscori</name>
    <dbReference type="NCBI Taxonomy" id="2109333"/>
    <lineage>
        <taxon>Bacteria</taxon>
        <taxon>Bacillati</taxon>
        <taxon>Actinomycetota</taxon>
        <taxon>Actinomycetes</taxon>
        <taxon>Kitasatosporales</taxon>
        <taxon>Streptomycetaceae</taxon>
        <taxon>Streptomyces</taxon>
        <taxon>Streptomyces aurantiacus group</taxon>
    </lineage>
</organism>
<accession>A0A2P8PUH0</accession>
<gene>
    <name evidence="2" type="ORF">C6Y14_41445</name>
</gene>
<sequence length="130" mass="13638">MIEWVRISIGARAVPQPVATPIVWFAAFTGALLLVAITNHFGEHGHPGTALLALSLLAAVLGLCARFTAAPGTAVLCWLLLNGFAIPPLGQLTWAGHRDTAWLACLLAATAFGTGLARIANARAAYRRIT</sequence>
<dbReference type="OrthoDB" id="4236046at2"/>
<dbReference type="RefSeq" id="WP_107022124.1">
    <property type="nucleotide sequence ID" value="NZ_KZ679063.1"/>
</dbReference>
<dbReference type="AlphaFoldDB" id="A0A2P8PUH0"/>
<feature type="transmembrane region" description="Helical" evidence="1">
    <location>
        <begin position="22"/>
        <end position="42"/>
    </location>
</feature>
<evidence type="ECO:0000256" key="1">
    <source>
        <dbReference type="SAM" id="Phobius"/>
    </source>
</evidence>
<evidence type="ECO:0000313" key="3">
    <source>
        <dbReference type="Proteomes" id="UP000240429"/>
    </source>
</evidence>
<keyword evidence="3" id="KW-1185">Reference proteome</keyword>
<feature type="transmembrane region" description="Helical" evidence="1">
    <location>
        <begin position="54"/>
        <end position="81"/>
    </location>
</feature>
<dbReference type="EMBL" id="PYBJ01000038">
    <property type="protein sequence ID" value="PSM37640.1"/>
    <property type="molecule type" value="Genomic_DNA"/>
</dbReference>
<dbReference type="Proteomes" id="UP000240429">
    <property type="component" value="Unassembled WGS sequence"/>
</dbReference>
<feature type="transmembrane region" description="Helical" evidence="1">
    <location>
        <begin position="101"/>
        <end position="120"/>
    </location>
</feature>
<protein>
    <recommendedName>
        <fullName evidence="4">Integral membrane protein</fullName>
    </recommendedName>
</protein>
<reference evidence="2 3" key="1">
    <citation type="submission" date="2018-03" db="EMBL/GenBank/DDBJ databases">
        <title>Streptomyces dioscori sp. nov., a novel endophytic actinobacterium isolated from bulbil of Dioscorea bulbifera L.</title>
        <authorList>
            <person name="Zhikuan W."/>
        </authorList>
    </citation>
    <scope>NUCLEOTIDE SEQUENCE [LARGE SCALE GENOMIC DNA]</scope>
    <source>
        <strain evidence="2 3">A217</strain>
    </source>
</reference>
<comment type="caution">
    <text evidence="2">The sequence shown here is derived from an EMBL/GenBank/DDBJ whole genome shotgun (WGS) entry which is preliminary data.</text>
</comment>
<keyword evidence="1" id="KW-0472">Membrane</keyword>
<evidence type="ECO:0008006" key="4">
    <source>
        <dbReference type="Google" id="ProtNLM"/>
    </source>
</evidence>
<keyword evidence="1" id="KW-1133">Transmembrane helix</keyword>
<name>A0A2P8PUH0_9ACTN</name>
<proteinExistence type="predicted"/>
<evidence type="ECO:0000313" key="2">
    <source>
        <dbReference type="EMBL" id="PSM37640.1"/>
    </source>
</evidence>